<dbReference type="EMBL" id="JARK01001481">
    <property type="protein sequence ID" value="EYB96937.1"/>
    <property type="molecule type" value="Genomic_DNA"/>
</dbReference>
<gene>
    <name evidence="1" type="primary">Acey_s0145.g2492</name>
    <name evidence="1" type="ORF">Y032_0145g2492</name>
</gene>
<proteinExistence type="predicted"/>
<name>A0A016T2M7_9BILA</name>
<reference evidence="2" key="1">
    <citation type="journal article" date="2015" name="Nat. Genet.">
        <title>The genome and transcriptome of the zoonotic hookworm Ancylostoma ceylanicum identify infection-specific gene families.</title>
        <authorList>
            <person name="Schwarz E.M."/>
            <person name="Hu Y."/>
            <person name="Antoshechkin I."/>
            <person name="Miller M.M."/>
            <person name="Sternberg P.W."/>
            <person name="Aroian R.V."/>
        </authorList>
    </citation>
    <scope>NUCLEOTIDE SEQUENCE</scope>
    <source>
        <strain evidence="2">HY135</strain>
    </source>
</reference>
<dbReference type="Proteomes" id="UP000024635">
    <property type="component" value="Unassembled WGS sequence"/>
</dbReference>
<protein>
    <submittedName>
        <fullName evidence="1">Uncharacterized protein</fullName>
    </submittedName>
</protein>
<evidence type="ECO:0000313" key="1">
    <source>
        <dbReference type="EMBL" id="EYB96937.1"/>
    </source>
</evidence>
<comment type="caution">
    <text evidence="1">The sequence shown here is derived from an EMBL/GenBank/DDBJ whole genome shotgun (WGS) entry which is preliminary data.</text>
</comment>
<evidence type="ECO:0000313" key="2">
    <source>
        <dbReference type="Proteomes" id="UP000024635"/>
    </source>
</evidence>
<accession>A0A016T2M7</accession>
<dbReference type="AlphaFoldDB" id="A0A016T2M7"/>
<keyword evidence="2" id="KW-1185">Reference proteome</keyword>
<sequence>MASSVRKDEVESHMKFAFFFLHSAQHRFTVLAYMSHGLTRKAYVHVACPYQEMFAFDSMSEGLIVIAHVLR</sequence>
<organism evidence="1 2">
    <name type="scientific">Ancylostoma ceylanicum</name>
    <dbReference type="NCBI Taxonomy" id="53326"/>
    <lineage>
        <taxon>Eukaryota</taxon>
        <taxon>Metazoa</taxon>
        <taxon>Ecdysozoa</taxon>
        <taxon>Nematoda</taxon>
        <taxon>Chromadorea</taxon>
        <taxon>Rhabditida</taxon>
        <taxon>Rhabditina</taxon>
        <taxon>Rhabditomorpha</taxon>
        <taxon>Strongyloidea</taxon>
        <taxon>Ancylostomatidae</taxon>
        <taxon>Ancylostomatinae</taxon>
        <taxon>Ancylostoma</taxon>
    </lineage>
</organism>